<proteinExistence type="predicted"/>
<gene>
    <name evidence="1" type="ORF">FC34_GL001622</name>
</gene>
<dbReference type="STRING" id="1423727.FC34_GL001622"/>
<dbReference type="Proteomes" id="UP000051672">
    <property type="component" value="Unassembled WGS sequence"/>
</dbReference>
<evidence type="ECO:0000313" key="1">
    <source>
        <dbReference type="EMBL" id="KRM71507.1"/>
    </source>
</evidence>
<protein>
    <submittedName>
        <fullName evidence="1">Uncharacterized protein</fullName>
    </submittedName>
</protein>
<comment type="caution">
    <text evidence="1">The sequence shown here is derived from an EMBL/GenBank/DDBJ whole genome shotgun (WGS) entry which is preliminary data.</text>
</comment>
<dbReference type="EMBL" id="AYZQ01000004">
    <property type="protein sequence ID" value="KRM71507.1"/>
    <property type="molecule type" value="Genomic_DNA"/>
</dbReference>
<dbReference type="PATRIC" id="fig|1423727.3.peg.1644"/>
<reference evidence="1 2" key="1">
    <citation type="journal article" date="2015" name="Genome Announc.">
        <title>Expanding the biotechnology potential of lactobacilli through comparative genomics of 213 strains and associated genera.</title>
        <authorList>
            <person name="Sun Z."/>
            <person name="Harris H.M."/>
            <person name="McCann A."/>
            <person name="Guo C."/>
            <person name="Argimon S."/>
            <person name="Zhang W."/>
            <person name="Yang X."/>
            <person name="Jeffery I.B."/>
            <person name="Cooney J.C."/>
            <person name="Kagawa T.F."/>
            <person name="Liu W."/>
            <person name="Song Y."/>
            <person name="Salvetti E."/>
            <person name="Wrobel A."/>
            <person name="Rasinkangas P."/>
            <person name="Parkhill J."/>
            <person name="Rea M.C."/>
            <person name="O'Sullivan O."/>
            <person name="Ritari J."/>
            <person name="Douillard F.P."/>
            <person name="Paul Ross R."/>
            <person name="Yang R."/>
            <person name="Briner A.E."/>
            <person name="Felis G.E."/>
            <person name="de Vos W.M."/>
            <person name="Barrangou R."/>
            <person name="Klaenhammer T.R."/>
            <person name="Caufield P.W."/>
            <person name="Cui Y."/>
            <person name="Zhang H."/>
            <person name="O'Toole P.W."/>
        </authorList>
    </citation>
    <scope>NUCLEOTIDE SEQUENCE [LARGE SCALE GENOMIC DNA]</scope>
    <source>
        <strain evidence="1 2">DSM 23927</strain>
    </source>
</reference>
<keyword evidence="2" id="KW-1185">Reference proteome</keyword>
<accession>A0A0R2B787</accession>
<name>A0A0R2B787_9LACO</name>
<dbReference type="Pfam" id="PF10704">
    <property type="entry name" value="DUF2508"/>
    <property type="match status" value="1"/>
</dbReference>
<organism evidence="1 2">
    <name type="scientific">Lacticaseibacillus brantae DSM 23927</name>
    <dbReference type="NCBI Taxonomy" id="1423727"/>
    <lineage>
        <taxon>Bacteria</taxon>
        <taxon>Bacillati</taxon>
        <taxon>Bacillota</taxon>
        <taxon>Bacilli</taxon>
        <taxon>Lactobacillales</taxon>
        <taxon>Lactobacillaceae</taxon>
        <taxon>Lacticaseibacillus</taxon>
    </lineage>
</organism>
<sequence>MRLKASADNDLLELIEHVRDRITRLKEMRSDFPEQDAQLKRQLAKEQALFNFLYHQARVRRVSSQQVATMAAQRLNQLND</sequence>
<dbReference type="AlphaFoldDB" id="A0A0R2B787"/>
<dbReference type="InterPro" id="IPR019644">
    <property type="entry name" value="DUF2508"/>
</dbReference>
<evidence type="ECO:0000313" key="2">
    <source>
        <dbReference type="Proteomes" id="UP000051672"/>
    </source>
</evidence>